<sequence>MRNGPTGSTVSAGAGDAGGAMTVPPGGSARRHCHRLAIIAR</sequence>
<feature type="region of interest" description="Disordered" evidence="1">
    <location>
        <begin position="1"/>
        <end position="32"/>
    </location>
</feature>
<proteinExistence type="predicted"/>
<feature type="compositionally biased region" description="Polar residues" evidence="1">
    <location>
        <begin position="1"/>
        <end position="11"/>
    </location>
</feature>
<dbReference type="AlphaFoldDB" id="A0A160DUZ7"/>
<evidence type="ECO:0000256" key="1">
    <source>
        <dbReference type="SAM" id="MobiDB-lite"/>
    </source>
</evidence>
<keyword evidence="3" id="KW-1185">Reference proteome</keyword>
<dbReference type="EMBL" id="CP015249">
    <property type="protein sequence ID" value="ANB18338.1"/>
    <property type="molecule type" value="Genomic_DNA"/>
</dbReference>
<name>A0A160DUZ7_9GAMM</name>
<gene>
    <name evidence="2" type="ORF">I596_2328</name>
</gene>
<protein>
    <submittedName>
        <fullName evidence="2">Uncharacterized protein</fullName>
    </submittedName>
</protein>
<accession>A0A160DUZ7</accession>
<dbReference type="KEGG" id="dko:I596_2328"/>
<evidence type="ECO:0000313" key="3">
    <source>
        <dbReference type="Proteomes" id="UP000076830"/>
    </source>
</evidence>
<evidence type="ECO:0000313" key="2">
    <source>
        <dbReference type="EMBL" id="ANB18338.1"/>
    </source>
</evidence>
<dbReference type="Proteomes" id="UP000076830">
    <property type="component" value="Chromosome"/>
</dbReference>
<reference evidence="2 3" key="1">
    <citation type="submission" date="2016-04" db="EMBL/GenBank/DDBJ databases">
        <title>Complete genome sequence of Dokdonella koreensis DS-123T.</title>
        <authorList>
            <person name="Kim J.F."/>
            <person name="Lee H."/>
            <person name="Kwak M.-J."/>
        </authorList>
    </citation>
    <scope>NUCLEOTIDE SEQUENCE [LARGE SCALE GENOMIC DNA]</scope>
    <source>
        <strain evidence="2 3">DS-123</strain>
    </source>
</reference>
<organism evidence="2 3">
    <name type="scientific">Dokdonella koreensis DS-123</name>
    <dbReference type="NCBI Taxonomy" id="1300342"/>
    <lineage>
        <taxon>Bacteria</taxon>
        <taxon>Pseudomonadati</taxon>
        <taxon>Pseudomonadota</taxon>
        <taxon>Gammaproteobacteria</taxon>
        <taxon>Lysobacterales</taxon>
        <taxon>Rhodanobacteraceae</taxon>
        <taxon>Dokdonella</taxon>
    </lineage>
</organism>
<dbReference type="STRING" id="1300342.I596_2328"/>